<feature type="domain" description="SLH" evidence="1">
    <location>
        <begin position="266"/>
        <end position="336"/>
    </location>
</feature>
<dbReference type="EMBL" id="CP001147">
    <property type="protein sequence ID" value="ACI20736.1"/>
    <property type="molecule type" value="Genomic_DNA"/>
</dbReference>
<proteinExistence type="predicted"/>
<dbReference type="PROSITE" id="PS51272">
    <property type="entry name" value="SLH"/>
    <property type="match status" value="1"/>
</dbReference>
<dbReference type="eggNOG" id="COG0457">
    <property type="taxonomic scope" value="Bacteria"/>
</dbReference>
<accession>B5YI75</accession>
<dbReference type="Pfam" id="PF00395">
    <property type="entry name" value="SLH"/>
    <property type="match status" value="1"/>
</dbReference>
<dbReference type="PATRIC" id="fig|289376.4.peg.1872"/>
<dbReference type="HOGENOM" id="CLU_057480_0_0_0"/>
<dbReference type="STRING" id="289376.THEYE_A1916"/>
<name>B5YI75_THEYD</name>
<evidence type="ECO:0000313" key="2">
    <source>
        <dbReference type="EMBL" id="ACI20736.1"/>
    </source>
</evidence>
<dbReference type="OrthoDB" id="5446486at2"/>
<dbReference type="RefSeq" id="WP_012545470.1">
    <property type="nucleotide sequence ID" value="NC_011296.1"/>
</dbReference>
<evidence type="ECO:0000313" key="3">
    <source>
        <dbReference type="Proteomes" id="UP000000718"/>
    </source>
</evidence>
<gene>
    <name evidence="2" type="ordered locus">THEYE_A1916</name>
</gene>
<dbReference type="Proteomes" id="UP000000718">
    <property type="component" value="Chromosome"/>
</dbReference>
<sequence>MEHLKFLIPCLIIALVFGCTPKEVVKCTLPEDNPEYHYLAGMRVLEEGKVDMAILKFERVLYCDEKFSKAYSGKAIAKAEKAKMIKDADIRKIEIERIEKDLKLAKKYAETISDEFDYYLAKIRVYTALKTKDWLEEGEKAYLNAIDLKVDETKLTYYQGKESAHYFMGVAYMNALDFEKAKDKFRAVLNSKTTGKWHEKAEKAWKKADKITRAMAGVTVGDVGKKIAVQESITRADLSALLVDELKIDSLFAGRIPIKSQIEKAKPEFIPADIINNPFKQEILTVLKLKIRGLEPKYDETVKAYLFKPEEVVKRGEMALILEDVLIKLTADEKIATAFLGHEKSPFLDVRTTSPIYNAVMNMVTRGIMEPELSGEFNPERAVNGAEAILAIRMLKQKLNIY</sequence>
<protein>
    <submittedName>
        <fullName evidence="2">Tetratricopeptide repeat domain protein</fullName>
    </submittedName>
</protein>
<evidence type="ECO:0000259" key="1">
    <source>
        <dbReference type="PROSITE" id="PS51272"/>
    </source>
</evidence>
<organism evidence="2 3">
    <name type="scientific">Thermodesulfovibrio yellowstonii (strain ATCC 51303 / DSM 11347 / YP87)</name>
    <dbReference type="NCBI Taxonomy" id="289376"/>
    <lineage>
        <taxon>Bacteria</taxon>
        <taxon>Pseudomonadati</taxon>
        <taxon>Nitrospirota</taxon>
        <taxon>Thermodesulfovibrionia</taxon>
        <taxon>Thermodesulfovibrionales</taxon>
        <taxon>Thermodesulfovibrionaceae</taxon>
        <taxon>Thermodesulfovibrio</taxon>
    </lineage>
</organism>
<dbReference type="InterPro" id="IPR011990">
    <property type="entry name" value="TPR-like_helical_dom_sf"/>
</dbReference>
<dbReference type="KEGG" id="tye:THEYE_A1916"/>
<dbReference type="AlphaFoldDB" id="B5YI75"/>
<keyword evidence="3" id="KW-1185">Reference proteome</keyword>
<reference evidence="2 3" key="2">
    <citation type="journal article" date="2015" name="Genome Announc.">
        <title>Genome Sequence of the Sulfate-Reducing Thermophilic Bacterium Thermodesulfovibrio yellowstonii Strain DSM 11347T (Phylum Nitrospirae).</title>
        <authorList>
            <person name="Bhatnagar S."/>
            <person name="Badger J.H."/>
            <person name="Madupu R."/>
            <person name="Khouri H.M."/>
            <person name="O'Connor E.M."/>
            <person name="Robb F.T."/>
            <person name="Ward N.L."/>
            <person name="Eisen J.A."/>
        </authorList>
    </citation>
    <scope>NUCLEOTIDE SEQUENCE [LARGE SCALE GENOMIC DNA]</scope>
    <source>
        <strain evidence="3">ATCC 51303 / DSM 11347 / YP87</strain>
    </source>
</reference>
<dbReference type="InterPro" id="IPR001119">
    <property type="entry name" value="SLH_dom"/>
</dbReference>
<dbReference type="Gene3D" id="1.25.40.10">
    <property type="entry name" value="Tetratricopeptide repeat domain"/>
    <property type="match status" value="1"/>
</dbReference>
<dbReference type="SUPFAM" id="SSF48452">
    <property type="entry name" value="TPR-like"/>
    <property type="match status" value="1"/>
</dbReference>
<dbReference type="PROSITE" id="PS51257">
    <property type="entry name" value="PROKAR_LIPOPROTEIN"/>
    <property type="match status" value="1"/>
</dbReference>
<reference evidence="3" key="1">
    <citation type="submission" date="2008-08" db="EMBL/GenBank/DDBJ databases">
        <title>The complete genome sequence of Thermodesulfovibrio yellowstonii strain ATCC 51303 / DSM 11347 / YP87.</title>
        <authorList>
            <person name="Dodson R.J."/>
            <person name="Durkin A.S."/>
            <person name="Wu M."/>
            <person name="Eisen J."/>
            <person name="Sutton G."/>
        </authorList>
    </citation>
    <scope>NUCLEOTIDE SEQUENCE [LARGE SCALE GENOMIC DNA]</scope>
    <source>
        <strain evidence="3">ATCC 51303 / DSM 11347 / YP87</strain>
    </source>
</reference>
<dbReference type="InParanoid" id="B5YI75"/>
<dbReference type="EnsemblBacteria" id="ACI20736">
    <property type="protein sequence ID" value="ACI20736"/>
    <property type="gene ID" value="THEYE_A1916"/>
</dbReference>